<reference evidence="3 4" key="1">
    <citation type="submission" date="2020-10" db="EMBL/GenBank/DDBJ databases">
        <title>The Coptis chinensis genome and diversification of protoberbering-type alkaloids.</title>
        <authorList>
            <person name="Wang B."/>
            <person name="Shu S."/>
            <person name="Song C."/>
            <person name="Liu Y."/>
        </authorList>
    </citation>
    <scope>NUCLEOTIDE SEQUENCE [LARGE SCALE GENOMIC DNA]</scope>
    <source>
        <strain evidence="3">HL-2020</strain>
        <tissue evidence="3">Leaf</tissue>
    </source>
</reference>
<gene>
    <name evidence="3" type="ORF">IFM89_006742</name>
</gene>
<protein>
    <submittedName>
        <fullName evidence="3">Uncharacterized protein</fullName>
    </submittedName>
</protein>
<evidence type="ECO:0000313" key="4">
    <source>
        <dbReference type="Proteomes" id="UP000631114"/>
    </source>
</evidence>
<sequence>MALKALVFLLASFLLVTSSKVSSNEEENFMEATSLTRSPAPVKAPFPKVLPPVKLQECPLLCKGRCKLHFRPKHCIRACEKCCRRCKCVPPGTFGNKMMCGKCYTNMKTHGRLKCP</sequence>
<dbReference type="AlphaFoldDB" id="A0A835HP67"/>
<organism evidence="3 4">
    <name type="scientific">Coptis chinensis</name>
    <dbReference type="NCBI Taxonomy" id="261450"/>
    <lineage>
        <taxon>Eukaryota</taxon>
        <taxon>Viridiplantae</taxon>
        <taxon>Streptophyta</taxon>
        <taxon>Embryophyta</taxon>
        <taxon>Tracheophyta</taxon>
        <taxon>Spermatophyta</taxon>
        <taxon>Magnoliopsida</taxon>
        <taxon>Ranunculales</taxon>
        <taxon>Ranunculaceae</taxon>
        <taxon>Coptidoideae</taxon>
        <taxon>Coptis</taxon>
    </lineage>
</organism>
<keyword evidence="4" id="KW-1185">Reference proteome</keyword>
<feature type="chain" id="PRO_5032816291" evidence="2">
    <location>
        <begin position="19"/>
        <end position="116"/>
    </location>
</feature>
<dbReference type="Pfam" id="PF02704">
    <property type="entry name" value="GASA"/>
    <property type="match status" value="1"/>
</dbReference>
<dbReference type="PANTHER" id="PTHR23201:SF149">
    <property type="entry name" value="GIBBERELLIN STIMULATED TRANSCRIPT RELATED PROTEIN 2"/>
    <property type="match status" value="1"/>
</dbReference>
<dbReference type="PANTHER" id="PTHR23201">
    <property type="entry name" value="EXTENSIN, PROLINE-RICH PROTEIN"/>
    <property type="match status" value="1"/>
</dbReference>
<dbReference type="OrthoDB" id="1850441at2759"/>
<name>A0A835HP67_9MAGN</name>
<evidence type="ECO:0000313" key="3">
    <source>
        <dbReference type="EMBL" id="KAF9604460.1"/>
    </source>
</evidence>
<keyword evidence="2" id="KW-0732">Signal</keyword>
<proteinExistence type="inferred from homology"/>
<dbReference type="Proteomes" id="UP000631114">
    <property type="component" value="Unassembled WGS sequence"/>
</dbReference>
<accession>A0A835HP67</accession>
<evidence type="ECO:0000256" key="1">
    <source>
        <dbReference type="ARBA" id="ARBA00010582"/>
    </source>
</evidence>
<comment type="caution">
    <text evidence="3">The sequence shown here is derived from an EMBL/GenBank/DDBJ whole genome shotgun (WGS) entry which is preliminary data.</text>
</comment>
<feature type="signal peptide" evidence="2">
    <location>
        <begin position="1"/>
        <end position="18"/>
    </location>
</feature>
<dbReference type="InterPro" id="IPR003854">
    <property type="entry name" value="GASA"/>
</dbReference>
<dbReference type="EMBL" id="JADFTS010000005">
    <property type="protein sequence ID" value="KAF9604460.1"/>
    <property type="molecule type" value="Genomic_DNA"/>
</dbReference>
<comment type="similarity">
    <text evidence="1">Belongs to the GASA family.</text>
</comment>
<evidence type="ECO:0000256" key="2">
    <source>
        <dbReference type="SAM" id="SignalP"/>
    </source>
</evidence>